<proteinExistence type="predicted"/>
<reference evidence="1" key="1">
    <citation type="journal article" date="2021" name="Proc. Natl. Acad. Sci. U.S.A.">
        <title>A Catalog of Tens of Thousands of Viruses from Human Metagenomes Reveals Hidden Associations with Chronic Diseases.</title>
        <authorList>
            <person name="Tisza M.J."/>
            <person name="Buck C.B."/>
        </authorList>
    </citation>
    <scope>NUCLEOTIDE SEQUENCE</scope>
    <source>
        <strain evidence="1">Ct04y17</strain>
    </source>
</reference>
<dbReference type="EMBL" id="BK032600">
    <property type="protein sequence ID" value="DAF50758.1"/>
    <property type="molecule type" value="Genomic_DNA"/>
</dbReference>
<accession>A0A8S5SII3</accession>
<name>A0A8S5SII3_9CAUD</name>
<organism evidence="1">
    <name type="scientific">Myoviridae sp. ct04y17</name>
    <dbReference type="NCBI Taxonomy" id="2827652"/>
    <lineage>
        <taxon>Viruses</taxon>
        <taxon>Duplodnaviria</taxon>
        <taxon>Heunggongvirae</taxon>
        <taxon>Uroviricota</taxon>
        <taxon>Caudoviricetes</taxon>
    </lineage>
</organism>
<protein>
    <submittedName>
        <fullName evidence="1">Uncharacterized protein</fullName>
    </submittedName>
</protein>
<evidence type="ECO:0000313" key="1">
    <source>
        <dbReference type="EMBL" id="DAF50758.1"/>
    </source>
</evidence>
<sequence>MPLRKIIVFALVANAPSVNSVKCNRFLFDKVATYNFL</sequence>